<sequence>MMGWQQRRLSERAQRLLRAASVHRVPNDEATVRSWLLANEPGLEPSVFVGFQRDFGGLILDIPGEVLSLGLWYEDWSGGVTGPVSDEDDDGNTLVSCGSFRAAQYALYMRGDGAIYLGEWPAASSVERYLEDMAMFSAAYGARTSRVKKFNLPQRFGERFAALELSSVEMASDWPYFAWWIGDGVFVREDGDVGGAGQVTARVFGRADSPRVAAIEAALLGS</sequence>
<dbReference type="EMBL" id="JAAAPK010000006">
    <property type="protein sequence ID" value="NBC42817.1"/>
    <property type="molecule type" value="Genomic_DNA"/>
</dbReference>
<dbReference type="RefSeq" id="WP_139919840.1">
    <property type="nucleotide sequence ID" value="NZ_CBCSLE010000126.1"/>
</dbReference>
<dbReference type="AlphaFoldDB" id="A0A7X4YEC3"/>
<evidence type="ECO:0000313" key="2">
    <source>
        <dbReference type="Proteomes" id="UP000537825"/>
    </source>
</evidence>
<evidence type="ECO:0000313" key="1">
    <source>
        <dbReference type="EMBL" id="NBC42817.1"/>
    </source>
</evidence>
<comment type="caution">
    <text evidence="1">The sequence shown here is derived from an EMBL/GenBank/DDBJ whole genome shotgun (WGS) entry which is preliminary data.</text>
</comment>
<keyword evidence="2" id="KW-1185">Reference proteome</keyword>
<gene>
    <name evidence="1" type="ORF">GTZ93_23735</name>
</gene>
<protein>
    <submittedName>
        <fullName evidence="1">Uncharacterized protein</fullName>
    </submittedName>
</protein>
<name>A0A7X4YEC3_9BACT</name>
<organism evidence="1 2">
    <name type="scientific">Corallococcus exiguus</name>
    <dbReference type="NCBI Taxonomy" id="83462"/>
    <lineage>
        <taxon>Bacteria</taxon>
        <taxon>Pseudomonadati</taxon>
        <taxon>Myxococcota</taxon>
        <taxon>Myxococcia</taxon>
        <taxon>Myxococcales</taxon>
        <taxon>Cystobacterineae</taxon>
        <taxon>Myxococcaceae</taxon>
        <taxon>Corallococcus</taxon>
    </lineage>
</organism>
<accession>A0A7X4YEC3</accession>
<proteinExistence type="predicted"/>
<dbReference type="Proteomes" id="UP000537825">
    <property type="component" value="Unassembled WGS sequence"/>
</dbReference>
<reference evidence="1 2" key="1">
    <citation type="submission" date="2020-01" db="EMBL/GenBank/DDBJ databases">
        <title>The draft genome sequence of Corallococcus exiguus DSM 14696.</title>
        <authorList>
            <person name="Zhang X."/>
            <person name="Zhu H."/>
        </authorList>
    </citation>
    <scope>NUCLEOTIDE SEQUENCE [LARGE SCALE GENOMIC DNA]</scope>
    <source>
        <strain evidence="1 2">DSM 14696</strain>
    </source>
</reference>